<dbReference type="Pfam" id="PF00356">
    <property type="entry name" value="LacI"/>
    <property type="match status" value="1"/>
</dbReference>
<dbReference type="OrthoDB" id="369222at2"/>
<dbReference type="InterPro" id="IPR000843">
    <property type="entry name" value="HTH_LacI"/>
</dbReference>
<reference evidence="6 7" key="1">
    <citation type="submission" date="2016-11" db="EMBL/GenBank/DDBJ databases">
        <title>Description of two novel members of the family Erysipelotrichaceae: Ileibacterium lipovorans gen. nov., sp. nov. and Dubosiella newyorkensis, gen. nov., sp. nov.</title>
        <authorList>
            <person name="Cox L.M."/>
            <person name="Sohn J."/>
            <person name="Tyrrell K.L."/>
            <person name="Citron D.M."/>
            <person name="Lawson P.A."/>
            <person name="Patel N.B."/>
            <person name="Iizumi T."/>
            <person name="Perez-Perez G.I."/>
            <person name="Goldstein E.J."/>
            <person name="Blaser M.J."/>
        </authorList>
    </citation>
    <scope>NUCLEOTIDE SEQUENCE [LARGE SCALE GENOMIC DNA]</scope>
    <source>
        <strain evidence="6 7">NYU-BL-A4</strain>
    </source>
</reference>
<evidence type="ECO:0000256" key="3">
    <source>
        <dbReference type="ARBA" id="ARBA00023125"/>
    </source>
</evidence>
<keyword evidence="1" id="KW-0678">Repressor</keyword>
<sequence>MNIYDISKQSGVSIATVSRVINNSGYVAEKTRKKVMEVIEKNSYSPNAFARGMSTSSMKTVGILTTNIRDLYQAQCVYYLEQDLKKHGYTAMLCCTGDEQAAKKEHVELLASRSVDALIFIGSHFVEKSEKDNGYIYAASNHIPVFLLNGCLSHSNIYSILCDDEKGCYELTKCALDHGAKSPYFLATRDTFSVQRKWKGFKKSCKEHDIEIDDSRFRLLEDGFEQLGSQVFSILQDTDIDAAICVDDEIASIVEKVADYCKRKVPRDLQITGYNDSIFAKLAHPAISSFDNRTAYMCSQAIYGLVQVLEGKEFPEETMYTGKVVLRHSTND</sequence>
<dbReference type="InterPro" id="IPR010982">
    <property type="entry name" value="Lambda_DNA-bd_dom_sf"/>
</dbReference>
<evidence type="ECO:0000256" key="4">
    <source>
        <dbReference type="ARBA" id="ARBA00023163"/>
    </source>
</evidence>
<dbReference type="InterPro" id="IPR028082">
    <property type="entry name" value="Peripla_BP_I"/>
</dbReference>
<dbReference type="CDD" id="cd06267">
    <property type="entry name" value="PBP1_LacI_sugar_binding-like"/>
    <property type="match status" value="1"/>
</dbReference>
<evidence type="ECO:0000259" key="5">
    <source>
        <dbReference type="PROSITE" id="PS50932"/>
    </source>
</evidence>
<dbReference type="EMBL" id="MPKA01000104">
    <property type="protein sequence ID" value="OLU44546.1"/>
    <property type="molecule type" value="Genomic_DNA"/>
</dbReference>
<evidence type="ECO:0000256" key="2">
    <source>
        <dbReference type="ARBA" id="ARBA00023015"/>
    </source>
</evidence>
<dbReference type="CDD" id="cd01392">
    <property type="entry name" value="HTH_LacI"/>
    <property type="match status" value="1"/>
</dbReference>
<dbReference type="SUPFAM" id="SSF53822">
    <property type="entry name" value="Periplasmic binding protein-like I"/>
    <property type="match status" value="1"/>
</dbReference>
<dbReference type="RefSeq" id="WP_076342161.1">
    <property type="nucleotide sequence ID" value="NZ_CAPDDE010000057.1"/>
</dbReference>
<dbReference type="GeneID" id="78276329"/>
<keyword evidence="2" id="KW-0805">Transcription regulation</keyword>
<dbReference type="SUPFAM" id="SSF47413">
    <property type="entry name" value="lambda repressor-like DNA-binding domains"/>
    <property type="match status" value="1"/>
</dbReference>
<gene>
    <name evidence="6" type="ORF">BO225_10310</name>
</gene>
<evidence type="ECO:0000313" key="7">
    <source>
        <dbReference type="Proteomes" id="UP000186705"/>
    </source>
</evidence>
<dbReference type="Pfam" id="PF13377">
    <property type="entry name" value="Peripla_BP_3"/>
    <property type="match status" value="1"/>
</dbReference>
<dbReference type="STRING" id="1862672.BO225_10310"/>
<dbReference type="PROSITE" id="PS50932">
    <property type="entry name" value="HTH_LACI_2"/>
    <property type="match status" value="1"/>
</dbReference>
<keyword evidence="7" id="KW-1185">Reference proteome</keyword>
<evidence type="ECO:0000313" key="6">
    <source>
        <dbReference type="EMBL" id="OLU44546.1"/>
    </source>
</evidence>
<evidence type="ECO:0000256" key="1">
    <source>
        <dbReference type="ARBA" id="ARBA00022491"/>
    </source>
</evidence>
<dbReference type="Proteomes" id="UP000186705">
    <property type="component" value="Unassembled WGS sequence"/>
</dbReference>
<keyword evidence="4" id="KW-0804">Transcription</keyword>
<feature type="domain" description="HTH lacI-type" evidence="5">
    <location>
        <begin position="1"/>
        <end position="55"/>
    </location>
</feature>
<dbReference type="Gene3D" id="3.40.50.2300">
    <property type="match status" value="2"/>
</dbReference>
<dbReference type="PANTHER" id="PTHR30146">
    <property type="entry name" value="LACI-RELATED TRANSCRIPTIONAL REPRESSOR"/>
    <property type="match status" value="1"/>
</dbReference>
<dbReference type="GO" id="GO:0000976">
    <property type="term" value="F:transcription cis-regulatory region binding"/>
    <property type="evidence" value="ECO:0007669"/>
    <property type="project" value="TreeGrafter"/>
</dbReference>
<organism evidence="6 7">
    <name type="scientific">Dubosiella newyorkensis</name>
    <dbReference type="NCBI Taxonomy" id="1862672"/>
    <lineage>
        <taxon>Bacteria</taxon>
        <taxon>Bacillati</taxon>
        <taxon>Bacillota</taxon>
        <taxon>Erysipelotrichia</taxon>
        <taxon>Erysipelotrichales</taxon>
        <taxon>Erysipelotrichaceae</taxon>
        <taxon>Dubosiella</taxon>
    </lineage>
</organism>
<accession>A0A1U7NK96</accession>
<name>A0A1U7NK96_9FIRM</name>
<comment type="caution">
    <text evidence="6">The sequence shown here is derived from an EMBL/GenBank/DDBJ whole genome shotgun (WGS) entry which is preliminary data.</text>
</comment>
<dbReference type="AlphaFoldDB" id="A0A1U7NK96"/>
<dbReference type="Gene3D" id="1.10.260.40">
    <property type="entry name" value="lambda repressor-like DNA-binding domains"/>
    <property type="match status" value="1"/>
</dbReference>
<dbReference type="GO" id="GO:0003700">
    <property type="term" value="F:DNA-binding transcription factor activity"/>
    <property type="evidence" value="ECO:0007669"/>
    <property type="project" value="TreeGrafter"/>
</dbReference>
<dbReference type="SMART" id="SM00354">
    <property type="entry name" value="HTH_LACI"/>
    <property type="match status" value="1"/>
</dbReference>
<protein>
    <recommendedName>
        <fullName evidence="5">HTH lacI-type domain-containing protein</fullName>
    </recommendedName>
</protein>
<proteinExistence type="predicted"/>
<keyword evidence="3" id="KW-0238">DNA-binding</keyword>
<dbReference type="InterPro" id="IPR046335">
    <property type="entry name" value="LacI/GalR-like_sensor"/>
</dbReference>
<dbReference type="PANTHER" id="PTHR30146:SF148">
    <property type="entry name" value="HTH-TYPE TRANSCRIPTIONAL REPRESSOR PURR-RELATED"/>
    <property type="match status" value="1"/>
</dbReference>